<feature type="region of interest" description="Disordered" evidence="1">
    <location>
        <begin position="75"/>
        <end position="96"/>
    </location>
</feature>
<feature type="compositionally biased region" description="Basic residues" evidence="1">
    <location>
        <begin position="202"/>
        <end position="211"/>
    </location>
</feature>
<reference evidence="2" key="1">
    <citation type="submission" date="2022-01" db="EMBL/GenBank/DDBJ databases">
        <title>Comparative genomics reveals a dynamic genome evolution in the ectomycorrhizal milk-cap (Lactarius) mushrooms.</title>
        <authorList>
            <consortium name="DOE Joint Genome Institute"/>
            <person name="Lebreton A."/>
            <person name="Tang N."/>
            <person name="Kuo A."/>
            <person name="LaButti K."/>
            <person name="Drula E."/>
            <person name="Barry K."/>
            <person name="Clum A."/>
            <person name="Lipzen A."/>
            <person name="Mousain D."/>
            <person name="Ng V."/>
            <person name="Wang R."/>
            <person name="Wang X."/>
            <person name="Dai Y."/>
            <person name="Henrissat B."/>
            <person name="Grigoriev I.V."/>
            <person name="Guerin-Laguette A."/>
            <person name="Yu F."/>
            <person name="Martin F.M."/>
        </authorList>
    </citation>
    <scope>NUCLEOTIDE SEQUENCE</scope>
    <source>
        <strain evidence="2">QP</strain>
    </source>
</reference>
<gene>
    <name evidence="2" type="ORF">EDB92DRAFT_1857388</name>
</gene>
<organism evidence="2 3">
    <name type="scientific">Lactarius akahatsu</name>
    <dbReference type="NCBI Taxonomy" id="416441"/>
    <lineage>
        <taxon>Eukaryota</taxon>
        <taxon>Fungi</taxon>
        <taxon>Dikarya</taxon>
        <taxon>Basidiomycota</taxon>
        <taxon>Agaricomycotina</taxon>
        <taxon>Agaricomycetes</taxon>
        <taxon>Russulales</taxon>
        <taxon>Russulaceae</taxon>
        <taxon>Lactarius</taxon>
    </lineage>
</organism>
<dbReference type="Proteomes" id="UP001201163">
    <property type="component" value="Unassembled WGS sequence"/>
</dbReference>
<accession>A0AAD4LK94</accession>
<sequence>MSRTTLRPCLKHRADVDPPAPTNSPLPFALCPSVLAPRVHFPPSPGLCQTHLTHSAAIYDRAPIVVLPNACAMPERNGRTFTPPSESCAARKRRSTRAVAQGATLHPQAFAASHTTPAAAPAASSSVSDPTGRMPSLVPDLSSSESDESDISSTPPHPSHFPQMGQYQYHPPSISIVLEGSADTAAALAFLPHANEREKPRRERSRSKTRGTRTTVRTSEFALPELDGCLGGF</sequence>
<evidence type="ECO:0000313" key="2">
    <source>
        <dbReference type="EMBL" id="KAH8992352.1"/>
    </source>
</evidence>
<protein>
    <submittedName>
        <fullName evidence="2">Uncharacterized protein</fullName>
    </submittedName>
</protein>
<comment type="caution">
    <text evidence="2">The sequence shown here is derived from an EMBL/GenBank/DDBJ whole genome shotgun (WGS) entry which is preliminary data.</text>
</comment>
<feature type="compositionally biased region" description="Low complexity" evidence="1">
    <location>
        <begin position="113"/>
        <end position="131"/>
    </location>
</feature>
<dbReference type="AlphaFoldDB" id="A0AAD4LK94"/>
<evidence type="ECO:0000256" key="1">
    <source>
        <dbReference type="SAM" id="MobiDB-lite"/>
    </source>
</evidence>
<proteinExistence type="predicted"/>
<name>A0AAD4LK94_9AGAM</name>
<feature type="region of interest" description="Disordered" evidence="1">
    <location>
        <begin position="1"/>
        <end position="22"/>
    </location>
</feature>
<feature type="region of interest" description="Disordered" evidence="1">
    <location>
        <begin position="113"/>
        <end position="168"/>
    </location>
</feature>
<evidence type="ECO:0000313" key="3">
    <source>
        <dbReference type="Proteomes" id="UP001201163"/>
    </source>
</evidence>
<keyword evidence="3" id="KW-1185">Reference proteome</keyword>
<dbReference type="EMBL" id="JAKELL010000022">
    <property type="protein sequence ID" value="KAH8992352.1"/>
    <property type="molecule type" value="Genomic_DNA"/>
</dbReference>
<feature type="region of interest" description="Disordered" evidence="1">
    <location>
        <begin position="191"/>
        <end position="216"/>
    </location>
</feature>